<dbReference type="PROSITE" id="PS50977">
    <property type="entry name" value="HTH_TETR_2"/>
    <property type="match status" value="1"/>
</dbReference>
<dbReference type="PANTHER" id="PTHR30055:SF234">
    <property type="entry name" value="HTH-TYPE TRANSCRIPTIONAL REGULATOR BETI"/>
    <property type="match status" value="1"/>
</dbReference>
<evidence type="ECO:0000256" key="4">
    <source>
        <dbReference type="PROSITE-ProRule" id="PRU00335"/>
    </source>
</evidence>
<sequence>MQWRHGEARSLRSVRVKTRAIARVSKIRAVTRISQGVRVSDARPVRRQERGLRRINEILDAALGLFAEVGFEATSTNAIATRAGISPGSLYQFFANKEAIAEALSVRLVEALREAHASAFGMASVADMPLGDLLDRMLDPLIAFRVANPGAKALFNNPAMPAGLAAATRPLQEAVVGRVASVLAARSPSLPAADRQRSALVGVQIVAAVMPSIVAAEGAERAALITELKKAMYGYFAPLDSPAEHR</sequence>
<name>A0ABS0H2E1_9ACTN</name>
<gene>
    <name evidence="6" type="ORF">I0C86_26600</name>
</gene>
<dbReference type="InterPro" id="IPR041669">
    <property type="entry name" value="TetR_C_15"/>
</dbReference>
<evidence type="ECO:0000256" key="2">
    <source>
        <dbReference type="ARBA" id="ARBA00023125"/>
    </source>
</evidence>
<evidence type="ECO:0000256" key="1">
    <source>
        <dbReference type="ARBA" id="ARBA00023015"/>
    </source>
</evidence>
<evidence type="ECO:0000256" key="3">
    <source>
        <dbReference type="ARBA" id="ARBA00023163"/>
    </source>
</evidence>
<dbReference type="Gene3D" id="1.10.357.10">
    <property type="entry name" value="Tetracycline Repressor, domain 2"/>
    <property type="match status" value="1"/>
</dbReference>
<dbReference type="PRINTS" id="PR00455">
    <property type="entry name" value="HTHTETR"/>
</dbReference>
<keyword evidence="1" id="KW-0805">Transcription regulation</keyword>
<dbReference type="InterPro" id="IPR050109">
    <property type="entry name" value="HTH-type_TetR-like_transc_reg"/>
</dbReference>
<keyword evidence="7" id="KW-1185">Reference proteome</keyword>
<comment type="caution">
    <text evidence="6">The sequence shown here is derived from an EMBL/GenBank/DDBJ whole genome shotgun (WGS) entry which is preliminary data.</text>
</comment>
<organism evidence="6 7">
    <name type="scientific">Plantactinospora alkalitolerans</name>
    <dbReference type="NCBI Taxonomy" id="2789879"/>
    <lineage>
        <taxon>Bacteria</taxon>
        <taxon>Bacillati</taxon>
        <taxon>Actinomycetota</taxon>
        <taxon>Actinomycetes</taxon>
        <taxon>Micromonosporales</taxon>
        <taxon>Micromonosporaceae</taxon>
        <taxon>Plantactinospora</taxon>
    </lineage>
</organism>
<dbReference type="SUPFAM" id="SSF46689">
    <property type="entry name" value="Homeodomain-like"/>
    <property type="match status" value="1"/>
</dbReference>
<proteinExistence type="predicted"/>
<accession>A0ABS0H2E1</accession>
<dbReference type="Pfam" id="PF00440">
    <property type="entry name" value="TetR_N"/>
    <property type="match status" value="1"/>
</dbReference>
<evidence type="ECO:0000313" key="7">
    <source>
        <dbReference type="Proteomes" id="UP000638560"/>
    </source>
</evidence>
<dbReference type="PANTHER" id="PTHR30055">
    <property type="entry name" value="HTH-TYPE TRANSCRIPTIONAL REGULATOR RUTR"/>
    <property type="match status" value="1"/>
</dbReference>
<keyword evidence="2 4" id="KW-0238">DNA-binding</keyword>
<feature type="domain" description="HTH tetR-type" evidence="5">
    <location>
        <begin position="52"/>
        <end position="112"/>
    </location>
</feature>
<keyword evidence="3" id="KW-0804">Transcription</keyword>
<dbReference type="PROSITE" id="PS01081">
    <property type="entry name" value="HTH_TETR_1"/>
    <property type="match status" value="1"/>
</dbReference>
<dbReference type="Proteomes" id="UP000638560">
    <property type="component" value="Unassembled WGS sequence"/>
</dbReference>
<dbReference type="InterPro" id="IPR001647">
    <property type="entry name" value="HTH_TetR"/>
</dbReference>
<reference evidence="6 7" key="1">
    <citation type="submission" date="2020-11" db="EMBL/GenBank/DDBJ databases">
        <title>A novel isolate from a Black sea contaminated sediment with potential to produce alkanes: Plantactinospora alkalitolerans sp. nov.</title>
        <authorList>
            <person name="Carro L."/>
            <person name="Veyisoglu A."/>
            <person name="Guven K."/>
            <person name="Schumann P."/>
            <person name="Klenk H.-P."/>
            <person name="Sahin N."/>
        </authorList>
    </citation>
    <scope>NUCLEOTIDE SEQUENCE [LARGE SCALE GENOMIC DNA]</scope>
    <source>
        <strain evidence="6 7">S1510</strain>
    </source>
</reference>
<evidence type="ECO:0000259" key="5">
    <source>
        <dbReference type="PROSITE" id="PS50977"/>
    </source>
</evidence>
<evidence type="ECO:0000313" key="6">
    <source>
        <dbReference type="EMBL" id="MBF9132494.1"/>
    </source>
</evidence>
<dbReference type="Pfam" id="PF17918">
    <property type="entry name" value="TetR_C_15"/>
    <property type="match status" value="1"/>
</dbReference>
<dbReference type="InterPro" id="IPR009057">
    <property type="entry name" value="Homeodomain-like_sf"/>
</dbReference>
<dbReference type="EMBL" id="JADPUN010000235">
    <property type="protein sequence ID" value="MBF9132494.1"/>
    <property type="molecule type" value="Genomic_DNA"/>
</dbReference>
<protein>
    <submittedName>
        <fullName evidence="6">TetR family transcriptional regulator</fullName>
    </submittedName>
</protein>
<dbReference type="InterPro" id="IPR023772">
    <property type="entry name" value="DNA-bd_HTH_TetR-type_CS"/>
</dbReference>
<feature type="DNA-binding region" description="H-T-H motif" evidence="4">
    <location>
        <begin position="75"/>
        <end position="94"/>
    </location>
</feature>